<dbReference type="AlphaFoldDB" id="A0A0B4FT22"/>
<evidence type="ECO:0000313" key="4">
    <source>
        <dbReference type="Proteomes" id="UP000031186"/>
    </source>
</evidence>
<dbReference type="VEuPathDB" id="FungiDB:MAN_10689"/>
<comment type="caution">
    <text evidence="3">The sequence shown here is derived from an EMBL/GenBank/DDBJ whole genome shotgun (WGS) entry which is preliminary data.</text>
</comment>
<feature type="region of interest" description="Disordered" evidence="1">
    <location>
        <begin position="151"/>
        <end position="190"/>
    </location>
</feature>
<evidence type="ECO:0000256" key="1">
    <source>
        <dbReference type="SAM" id="MobiDB-lite"/>
    </source>
</evidence>
<dbReference type="EMBL" id="AZNF01000029">
    <property type="protein sequence ID" value="KID59384.1"/>
    <property type="molecule type" value="Genomic_DNA"/>
</dbReference>
<dbReference type="Pfam" id="PF20209">
    <property type="entry name" value="DUF6570"/>
    <property type="match status" value="1"/>
</dbReference>
<evidence type="ECO:0000313" key="3">
    <source>
        <dbReference type="EMBL" id="KID59384.1"/>
    </source>
</evidence>
<keyword evidence="4" id="KW-1185">Reference proteome</keyword>
<dbReference type="Proteomes" id="UP000031186">
    <property type="component" value="Unassembled WGS sequence"/>
</dbReference>
<protein>
    <submittedName>
        <fullName evidence="3">Arrestin domain-containing protein</fullName>
    </submittedName>
</protein>
<feature type="domain" description="DUF6570" evidence="2">
    <location>
        <begin position="340"/>
        <end position="464"/>
    </location>
</feature>
<name>A0A0B4FT22_METAF</name>
<accession>A0A0B4FT22</accession>
<dbReference type="InterPro" id="IPR046700">
    <property type="entry name" value="DUF6570"/>
</dbReference>
<proteinExistence type="predicted"/>
<organism evidence="3 4">
    <name type="scientific">Metarhizium anisopliae (strain ARSEF 549)</name>
    <dbReference type="NCBI Taxonomy" id="3151832"/>
    <lineage>
        <taxon>Eukaryota</taxon>
        <taxon>Fungi</taxon>
        <taxon>Dikarya</taxon>
        <taxon>Ascomycota</taxon>
        <taxon>Pezizomycotina</taxon>
        <taxon>Sordariomycetes</taxon>
        <taxon>Hypocreomycetidae</taxon>
        <taxon>Hypocreales</taxon>
        <taxon>Clavicipitaceae</taxon>
        <taxon>Metarhizium</taxon>
    </lineage>
</organism>
<evidence type="ECO:0000259" key="2">
    <source>
        <dbReference type="Pfam" id="PF20209"/>
    </source>
</evidence>
<feature type="non-terminal residue" evidence="3">
    <location>
        <position position="1"/>
    </location>
</feature>
<sequence>MRQTRVPRPLLPMPAVVGVEEEPDGVSKIALPEGSRQNKESQAASLVRSRLMRNQGQVKAGCSNQALSIVRKPRRFKPLLPVPAVTRRKEKSGEGSEFVPWEGPEEICSSSLLKGKGSNRRGAINEVQLGYRHPWLRLATSGQLWVVGATGSDQAQGPVGKSGRNGEKDGTRCLKGSRQTSSGPSQAKGDMNILQSLSTLSVPAREGEKGAKELHGLRTNTRSKASYPRRKPGAILYLPLSRKIETVRNFYNTMHDRKTLLICTCLICYGKYAEEDLEYVSWVHWRSLAARRHKWPVSACLSCFPDGADIPSCKGCAKQVRKRVFPPAAILHGRLKCEHAYPEELKGLTPVEEKLIALNSCYGFFTKHTVVAGCSNSADYAKHVKGHITVFPNNVKDLVTNVLPHPLLRVMEDIHVSWHGTERPHARDLAGLPSMRRRKVEAALFWLRHNNPHYKDIEIDEAEMETWERESHGVPSQCQK</sequence>
<reference evidence="3 4" key="1">
    <citation type="journal article" date="2014" name="Proc. Natl. Acad. Sci. U.S.A.">
        <title>Trajectory and genomic determinants of fungal-pathogen speciation and host adaptation.</title>
        <authorList>
            <person name="Hu X."/>
            <person name="Xiao G."/>
            <person name="Zheng P."/>
            <person name="Shang Y."/>
            <person name="Su Y."/>
            <person name="Zhang X."/>
            <person name="Liu X."/>
            <person name="Zhan S."/>
            <person name="St Leger R.J."/>
            <person name="Wang C."/>
        </authorList>
    </citation>
    <scope>NUCLEOTIDE SEQUENCE [LARGE SCALE GENOMIC DNA]</scope>
    <source>
        <strain evidence="3 4">ARSEF 549</strain>
    </source>
</reference>
<dbReference type="HOGENOM" id="CLU_568672_0_0_1"/>
<gene>
    <name evidence="3" type="ORF">MAN_10689</name>
</gene>